<evidence type="ECO:0000256" key="3">
    <source>
        <dbReference type="RuleBase" id="RU368002"/>
    </source>
</evidence>
<dbReference type="Proteomes" id="UP000472269">
    <property type="component" value="Unplaced"/>
</dbReference>
<dbReference type="EC" id="2.3.1.-" evidence="3"/>
<organism evidence="6 7">
    <name type="scientific">Athene cunicularia</name>
    <name type="common">Burrowing owl</name>
    <name type="synonym">Speotyto cunicularia</name>
    <dbReference type="NCBI Taxonomy" id="194338"/>
    <lineage>
        <taxon>Eukaryota</taxon>
        <taxon>Metazoa</taxon>
        <taxon>Chordata</taxon>
        <taxon>Craniata</taxon>
        <taxon>Vertebrata</taxon>
        <taxon>Euteleostomi</taxon>
        <taxon>Archelosauria</taxon>
        <taxon>Archosauria</taxon>
        <taxon>Dinosauria</taxon>
        <taxon>Saurischia</taxon>
        <taxon>Theropoda</taxon>
        <taxon>Coelurosauria</taxon>
        <taxon>Aves</taxon>
        <taxon>Neognathae</taxon>
        <taxon>Neoaves</taxon>
        <taxon>Telluraves</taxon>
        <taxon>Strigiformes</taxon>
        <taxon>Strigidae</taxon>
        <taxon>Athene</taxon>
    </lineage>
</organism>
<proteinExistence type="inferred from homology"/>
<comment type="similarity">
    <text evidence="3">Belongs to the glycine N-acyltransferase family.</text>
</comment>
<dbReference type="InterPro" id="IPR015938">
    <property type="entry name" value="Glycine_N-acyltransferase_N"/>
</dbReference>
<reference evidence="6" key="2">
    <citation type="submission" date="2025-09" db="UniProtKB">
        <authorList>
            <consortium name="Ensembl"/>
        </authorList>
    </citation>
    <scope>IDENTIFICATION</scope>
</reference>
<dbReference type="PANTHER" id="PTHR15298">
    <property type="entry name" value="L-COA N-ACYLTRANSFERASE-RELATED"/>
    <property type="match status" value="1"/>
</dbReference>
<dbReference type="SUPFAM" id="SSF55729">
    <property type="entry name" value="Acyl-CoA N-acyltransferases (Nat)"/>
    <property type="match status" value="1"/>
</dbReference>
<accession>A0A663N2Y5</accession>
<dbReference type="Pfam" id="PF06021">
    <property type="entry name" value="Gly_acyl_tr_N"/>
    <property type="match status" value="1"/>
</dbReference>
<keyword evidence="1 3" id="KW-0808">Transferase</keyword>
<sequence length="281" mass="30377">MLILTCPGHLRRLEEALRRSLPATLPVLGTVMTVARGNPASHEVLVDSWPHFGVVLTRLRPEVLLRVSLTVYYRDEGAWRALLGGTEAVGWTQAFQIHGMQEGLYQAVREAADAKGLRVETYRYQVPNPLLVCSSSPVPPLLGGCGWGGAGRTCRFPSPPYPNLSALPRSRVPPGLRLAPVSPSHVPLLNATWAFGRNTRSHRFLLGVVQALPSACLLAPHGRPVSWSLLDPLGTLSHGYTLPAWRGQGLSGVTLGALGRVLHARGFPIYCGVLPHNTPSQ</sequence>
<dbReference type="InterPro" id="IPR010313">
    <property type="entry name" value="Glycine_N-acyltransferase"/>
</dbReference>
<protein>
    <recommendedName>
        <fullName evidence="3">Glycine N-acyltransferase-like protein</fullName>
        <ecNumber evidence="3">2.3.1.-</ecNumber>
    </recommendedName>
</protein>
<reference evidence="6" key="1">
    <citation type="submission" date="2025-08" db="UniProtKB">
        <authorList>
            <consortium name="Ensembl"/>
        </authorList>
    </citation>
    <scope>IDENTIFICATION</scope>
</reference>
<dbReference type="GO" id="GO:0005739">
    <property type="term" value="C:mitochondrion"/>
    <property type="evidence" value="ECO:0007669"/>
    <property type="project" value="InterPro"/>
</dbReference>
<evidence type="ECO:0000259" key="5">
    <source>
        <dbReference type="Pfam" id="PF08444"/>
    </source>
</evidence>
<dbReference type="InterPro" id="IPR016181">
    <property type="entry name" value="Acyl_CoA_acyltransferase"/>
</dbReference>
<feature type="domain" description="Glycine N-acyltransferase C-terminal" evidence="5">
    <location>
        <begin position="215"/>
        <end position="280"/>
    </location>
</feature>
<keyword evidence="7" id="KW-1185">Reference proteome</keyword>
<feature type="domain" description="Glycine N-acyltransferase N-terminal" evidence="4">
    <location>
        <begin position="1"/>
        <end position="124"/>
    </location>
</feature>
<name>A0A663N2Y5_ATHCN</name>
<dbReference type="Pfam" id="PF08444">
    <property type="entry name" value="Gly_acyl_tr_C"/>
    <property type="match status" value="1"/>
</dbReference>
<dbReference type="InterPro" id="IPR013652">
    <property type="entry name" value="Glycine_N-acyltransferase_C"/>
</dbReference>
<dbReference type="Gene3D" id="3.40.630.30">
    <property type="match status" value="1"/>
</dbReference>
<keyword evidence="2 3" id="KW-0012">Acyltransferase</keyword>
<dbReference type="GO" id="GO:0047961">
    <property type="term" value="F:glycine N-acyltransferase activity"/>
    <property type="evidence" value="ECO:0007669"/>
    <property type="project" value="InterPro"/>
</dbReference>
<gene>
    <name evidence="6" type="primary">LOC113490715</name>
</gene>
<evidence type="ECO:0000256" key="1">
    <source>
        <dbReference type="ARBA" id="ARBA00022679"/>
    </source>
</evidence>
<dbReference type="Ensembl" id="ENSACUT00000019143.1">
    <property type="protein sequence ID" value="ENSACUP00000017948.1"/>
    <property type="gene ID" value="ENSACUG00000012047.1"/>
</dbReference>
<dbReference type="PANTHER" id="PTHR15298:SF1">
    <property type="entry name" value="GLYCINE N-ACYLTRANSFERASE-LIKE PROTEIN"/>
    <property type="match status" value="1"/>
</dbReference>
<evidence type="ECO:0000313" key="6">
    <source>
        <dbReference type="Ensembl" id="ENSACUP00000017948.1"/>
    </source>
</evidence>
<dbReference type="AlphaFoldDB" id="A0A663N2Y5"/>
<dbReference type="OMA" id="CELRMAC"/>
<evidence type="ECO:0000313" key="7">
    <source>
        <dbReference type="Proteomes" id="UP000472269"/>
    </source>
</evidence>
<evidence type="ECO:0000259" key="4">
    <source>
        <dbReference type="Pfam" id="PF06021"/>
    </source>
</evidence>
<evidence type="ECO:0000256" key="2">
    <source>
        <dbReference type="ARBA" id="ARBA00023315"/>
    </source>
</evidence>